<evidence type="ECO:0000313" key="1">
    <source>
        <dbReference type="EMBL" id="VDP46567.1"/>
    </source>
</evidence>
<dbReference type="Gene3D" id="2.60.40.3510">
    <property type="match status" value="1"/>
</dbReference>
<gene>
    <name evidence="1" type="ORF">SMTD_LOCUS8807</name>
</gene>
<proteinExistence type="predicted"/>
<dbReference type="Proteomes" id="UP000269396">
    <property type="component" value="Unassembled WGS sequence"/>
</dbReference>
<evidence type="ECO:0000313" key="2">
    <source>
        <dbReference type="Proteomes" id="UP000269396"/>
    </source>
</evidence>
<name>A0A183P372_9TREM</name>
<dbReference type="AlphaFoldDB" id="A0A183P372"/>
<keyword evidence="2" id="KW-1185">Reference proteome</keyword>
<reference evidence="1 2" key="1">
    <citation type="submission" date="2018-11" db="EMBL/GenBank/DDBJ databases">
        <authorList>
            <consortium name="Pathogen Informatics"/>
        </authorList>
    </citation>
    <scope>NUCLEOTIDE SEQUENCE [LARGE SCALE GENOMIC DNA]</scope>
    <source>
        <strain>Denwood</strain>
        <strain evidence="2">Zambia</strain>
    </source>
</reference>
<sequence>MPYGGAQLKIEWDYNNPASLLENGQICDRVGGKECDVYFTLCLKNAASVTDDIDKCHLLQHTTRIFDNAGYLEFRGSDGIEIFVPQPVPVSYLPFILLLNVKSFFSRFYLKSYNVLSNFLF</sequence>
<organism evidence="1 2">
    <name type="scientific">Schistosoma mattheei</name>
    <dbReference type="NCBI Taxonomy" id="31246"/>
    <lineage>
        <taxon>Eukaryota</taxon>
        <taxon>Metazoa</taxon>
        <taxon>Spiralia</taxon>
        <taxon>Lophotrochozoa</taxon>
        <taxon>Platyhelminthes</taxon>
        <taxon>Trematoda</taxon>
        <taxon>Digenea</taxon>
        <taxon>Strigeidida</taxon>
        <taxon>Schistosomatoidea</taxon>
        <taxon>Schistosomatidae</taxon>
        <taxon>Schistosoma</taxon>
    </lineage>
</organism>
<dbReference type="EMBL" id="UZAL01029194">
    <property type="protein sequence ID" value="VDP46567.1"/>
    <property type="molecule type" value="Genomic_DNA"/>
</dbReference>
<dbReference type="STRING" id="31246.A0A183P372"/>
<protein>
    <submittedName>
        <fullName evidence="1">Uncharacterized protein</fullName>
    </submittedName>
</protein>
<accession>A0A183P372</accession>